<sequence length="188" mass="21271">FRDFLLYSLLYRLGLRLGEALSINIEDIDFERGILHIRGKGRRKRDLPLLPDLLDLIEKWLLYRSKLCGADRIDALFISKKGNRLSARTAQDNLKKIVAKATPFSIPKVTPHSLRHAFATHAIEGEQDVFVLKAIMGHASTKSTEMYLHPSMRVLKKAVNSHIASEILNDLIGDSIVVLRVHQVRKAA</sequence>
<dbReference type="PROSITE" id="PS51898">
    <property type="entry name" value="TYR_RECOMBINASE"/>
    <property type="match status" value="1"/>
</dbReference>
<dbReference type="EMBL" id="BARU01033032">
    <property type="protein sequence ID" value="GAH63110.1"/>
    <property type="molecule type" value="Genomic_DNA"/>
</dbReference>
<dbReference type="Pfam" id="PF00589">
    <property type="entry name" value="Phage_integrase"/>
    <property type="match status" value="1"/>
</dbReference>
<dbReference type="InterPro" id="IPR050090">
    <property type="entry name" value="Tyrosine_recombinase_XerCD"/>
</dbReference>
<dbReference type="PANTHER" id="PTHR30349">
    <property type="entry name" value="PHAGE INTEGRASE-RELATED"/>
    <property type="match status" value="1"/>
</dbReference>
<proteinExistence type="predicted"/>
<reference evidence="3" key="1">
    <citation type="journal article" date="2014" name="Front. Microbiol.">
        <title>High frequency of phylogenetically diverse reductive dehalogenase-homologous genes in deep subseafloor sedimentary metagenomes.</title>
        <authorList>
            <person name="Kawai M."/>
            <person name="Futagami T."/>
            <person name="Toyoda A."/>
            <person name="Takaki Y."/>
            <person name="Nishi S."/>
            <person name="Hori S."/>
            <person name="Arai W."/>
            <person name="Tsubouchi T."/>
            <person name="Morono Y."/>
            <person name="Uchiyama I."/>
            <person name="Ito T."/>
            <person name="Fujiyama A."/>
            <person name="Inagaki F."/>
            <person name="Takami H."/>
        </authorList>
    </citation>
    <scope>NUCLEOTIDE SEQUENCE</scope>
    <source>
        <strain evidence="3">Expedition CK06-06</strain>
    </source>
</reference>
<dbReference type="GO" id="GO:0003677">
    <property type="term" value="F:DNA binding"/>
    <property type="evidence" value="ECO:0007669"/>
    <property type="project" value="InterPro"/>
</dbReference>
<gene>
    <name evidence="3" type="ORF">S03H2_52012</name>
</gene>
<feature type="domain" description="Tyr recombinase" evidence="2">
    <location>
        <begin position="1"/>
        <end position="160"/>
    </location>
</feature>
<keyword evidence="1" id="KW-0233">DNA recombination</keyword>
<dbReference type="AlphaFoldDB" id="X1I1C5"/>
<comment type="caution">
    <text evidence="3">The sequence shown here is derived from an EMBL/GenBank/DDBJ whole genome shotgun (WGS) entry which is preliminary data.</text>
</comment>
<dbReference type="GO" id="GO:0015074">
    <property type="term" value="P:DNA integration"/>
    <property type="evidence" value="ECO:0007669"/>
    <property type="project" value="InterPro"/>
</dbReference>
<dbReference type="InterPro" id="IPR011010">
    <property type="entry name" value="DNA_brk_join_enz"/>
</dbReference>
<dbReference type="SUPFAM" id="SSF56349">
    <property type="entry name" value="DNA breaking-rejoining enzymes"/>
    <property type="match status" value="1"/>
</dbReference>
<feature type="non-terminal residue" evidence="3">
    <location>
        <position position="1"/>
    </location>
</feature>
<dbReference type="PANTHER" id="PTHR30349:SF64">
    <property type="entry name" value="PROPHAGE INTEGRASE INTD-RELATED"/>
    <property type="match status" value="1"/>
</dbReference>
<accession>X1I1C5</accession>
<evidence type="ECO:0000256" key="1">
    <source>
        <dbReference type="ARBA" id="ARBA00023172"/>
    </source>
</evidence>
<dbReference type="GO" id="GO:0006310">
    <property type="term" value="P:DNA recombination"/>
    <property type="evidence" value="ECO:0007669"/>
    <property type="project" value="UniProtKB-KW"/>
</dbReference>
<dbReference type="InterPro" id="IPR002104">
    <property type="entry name" value="Integrase_catalytic"/>
</dbReference>
<name>X1I1C5_9ZZZZ</name>
<evidence type="ECO:0000259" key="2">
    <source>
        <dbReference type="PROSITE" id="PS51898"/>
    </source>
</evidence>
<organism evidence="3">
    <name type="scientific">marine sediment metagenome</name>
    <dbReference type="NCBI Taxonomy" id="412755"/>
    <lineage>
        <taxon>unclassified sequences</taxon>
        <taxon>metagenomes</taxon>
        <taxon>ecological metagenomes</taxon>
    </lineage>
</organism>
<dbReference type="InterPro" id="IPR013762">
    <property type="entry name" value="Integrase-like_cat_sf"/>
</dbReference>
<evidence type="ECO:0000313" key="3">
    <source>
        <dbReference type="EMBL" id="GAH63110.1"/>
    </source>
</evidence>
<dbReference type="Gene3D" id="1.10.443.10">
    <property type="entry name" value="Intergrase catalytic core"/>
    <property type="match status" value="1"/>
</dbReference>
<protein>
    <recommendedName>
        <fullName evidence="2">Tyr recombinase domain-containing protein</fullName>
    </recommendedName>
</protein>